<comment type="caution">
    <text evidence="2">The sequence shown here is derived from an EMBL/GenBank/DDBJ whole genome shotgun (WGS) entry which is preliminary data.</text>
</comment>
<proteinExistence type="predicted"/>
<evidence type="ECO:0000313" key="3">
    <source>
        <dbReference type="Proteomes" id="UP001597479"/>
    </source>
</evidence>
<dbReference type="Proteomes" id="UP001597479">
    <property type="component" value="Unassembled WGS sequence"/>
</dbReference>
<dbReference type="InterPro" id="IPR018973">
    <property type="entry name" value="MZB"/>
</dbReference>
<keyword evidence="3" id="KW-1185">Reference proteome</keyword>
<dbReference type="Pfam" id="PF09369">
    <property type="entry name" value="MZB"/>
    <property type="match status" value="1"/>
</dbReference>
<organism evidence="2 3">
    <name type="scientific">Promicromonospora vindobonensis</name>
    <dbReference type="NCBI Taxonomy" id="195748"/>
    <lineage>
        <taxon>Bacteria</taxon>
        <taxon>Bacillati</taxon>
        <taxon>Actinomycetota</taxon>
        <taxon>Actinomycetes</taxon>
        <taxon>Micrococcales</taxon>
        <taxon>Promicromonosporaceae</taxon>
        <taxon>Promicromonospora</taxon>
    </lineage>
</organism>
<dbReference type="InterPro" id="IPR047721">
    <property type="entry name" value="DrmB"/>
</dbReference>
<accession>A0ABW5VMJ9</accession>
<dbReference type="EMBL" id="JBHUOG010000001">
    <property type="protein sequence ID" value="MFD2792912.1"/>
    <property type="molecule type" value="Genomic_DNA"/>
</dbReference>
<evidence type="ECO:0000313" key="2">
    <source>
        <dbReference type="EMBL" id="MFD2792912.1"/>
    </source>
</evidence>
<dbReference type="NCBIfam" id="NF038324">
    <property type="entry name" value="DrmB_fam"/>
    <property type="match status" value="1"/>
</dbReference>
<evidence type="ECO:0000259" key="1">
    <source>
        <dbReference type="Pfam" id="PF09369"/>
    </source>
</evidence>
<sequence length="598" mass="65294">MNKRILQVTVAQLISPFSPGAIVDILGESFVTRTAEYWPKRSVLPEIECERLSSRLGVQRFYGPPTSENPEDPKSIAVKVARFPAWLFCQTCRRMIKWGPKEEQSAAPVCPHDSGRLVPMRFVVVCRERSHATDVPWVDWVHRVAKDGVACIDATHLRFQQVRGGSQGLSGLEVHCDACQTRRAFGDLRADVLTREGLTCRGIQPWESTWGQCASPLEVLQRGATSFHYSETEAAIDIPSMSGQVLDATDLITQHPLFLGLKDTFDQAYAPGLAKAIADDLAAQGHAVDAVAVMDTARGARGDEPDPQHTHGVLLAEEFEAFRAAAHDKADEANFKTRAVTLGLASSDVVERTLASLFDSVILVDRLREVRAALGFKRYRPDARRIPSVTNTGEEASWLPASEGFGEGIFLRLDPKAVEAWASTPGVVARSGKLAEKFSASRFASRLHPFSAQYVALHTLAHTLLREFSFISGYSAASLRERVYCETNGDYGIFIYTTSSDEEGTLGGLVREGEHDRIGTALARAAEHLNWCSNDPVCSESSPQNLDGLNLAACHSCLLASETSCEGSNLLLDRMLLVGNETTEGLLQEVIGAVVRAS</sequence>
<gene>
    <name evidence="2" type="primary">drmB</name>
    <name evidence="2" type="ORF">ACFS27_05045</name>
</gene>
<protein>
    <submittedName>
        <fullName evidence="2">DrmB family protein</fullName>
    </submittedName>
</protein>
<reference evidence="3" key="1">
    <citation type="journal article" date="2019" name="Int. J. Syst. Evol. Microbiol.">
        <title>The Global Catalogue of Microorganisms (GCM) 10K type strain sequencing project: providing services to taxonomists for standard genome sequencing and annotation.</title>
        <authorList>
            <consortium name="The Broad Institute Genomics Platform"/>
            <consortium name="The Broad Institute Genome Sequencing Center for Infectious Disease"/>
            <person name="Wu L."/>
            <person name="Ma J."/>
        </authorList>
    </citation>
    <scope>NUCLEOTIDE SEQUENCE [LARGE SCALE GENOMIC DNA]</scope>
    <source>
        <strain evidence="3">CCM 7044</strain>
    </source>
</reference>
<name>A0ABW5VMJ9_9MICO</name>
<dbReference type="RefSeq" id="WP_377180752.1">
    <property type="nucleotide sequence ID" value="NZ_JBHUOG010000001.1"/>
</dbReference>
<feature type="domain" description="MrfA-like Zn-binding" evidence="1">
    <location>
        <begin position="460"/>
        <end position="558"/>
    </location>
</feature>